<dbReference type="EMBL" id="CAJPDT010000142">
    <property type="protein sequence ID" value="CAF9941136.1"/>
    <property type="molecule type" value="Genomic_DNA"/>
</dbReference>
<evidence type="ECO:0000256" key="4">
    <source>
        <dbReference type="SAM" id="MobiDB-lite"/>
    </source>
</evidence>
<dbReference type="PANTHER" id="PTHR47429:SF9">
    <property type="entry name" value="PAS DOMAIN-CONTAINING PROTEIN"/>
    <property type="match status" value="1"/>
</dbReference>
<feature type="compositionally biased region" description="Low complexity" evidence="4">
    <location>
        <begin position="297"/>
        <end position="310"/>
    </location>
</feature>
<sequence length="310" mass="34423">MNMLMIAPLCDSRGKIRYFIGAQVDVSGLVKDCTDLESLQQLVVREQAEHKDTDGGNVDTQQDAKDDFQDLSEMLNMAELETVRKFGGRMHREYQEEEADKPRNGAPHMPRLLLQEPIADDSQTFDPNGRQSGRLSGIYQNYLLVRPHPSFRILFASPTLRVPGILQSPFLDRIGGSTRVRDELSAALAEGRGVTAKVRWVTKADDDGRNRWIHCTPLLGSNSLIGVWMVVLVDDDQDLSRRWKQAPPVAPHRGRVYDGHERMGSSAESIAGRASGVGSLQNDQSRAHQNTNNVAHSSSVRSTSPNSVLI</sequence>
<evidence type="ECO:0000313" key="6">
    <source>
        <dbReference type="Proteomes" id="UP000664534"/>
    </source>
</evidence>
<name>A0A8H3J5I3_9LECA</name>
<keyword evidence="2" id="KW-0288">FMN</keyword>
<keyword evidence="1" id="KW-0285">Flavoprotein</keyword>
<evidence type="ECO:0000313" key="5">
    <source>
        <dbReference type="EMBL" id="CAF9941136.1"/>
    </source>
</evidence>
<dbReference type="GO" id="GO:0005634">
    <property type="term" value="C:nucleus"/>
    <property type="evidence" value="ECO:0007669"/>
    <property type="project" value="TreeGrafter"/>
</dbReference>
<evidence type="ECO:0000256" key="1">
    <source>
        <dbReference type="ARBA" id="ARBA00022630"/>
    </source>
</evidence>
<feature type="compositionally biased region" description="Polar residues" evidence="4">
    <location>
        <begin position="278"/>
        <end position="296"/>
    </location>
</feature>
<dbReference type="Proteomes" id="UP000664534">
    <property type="component" value="Unassembled WGS sequence"/>
</dbReference>
<evidence type="ECO:0000256" key="2">
    <source>
        <dbReference type="ARBA" id="ARBA00022643"/>
    </source>
</evidence>
<proteinExistence type="predicted"/>
<dbReference type="AlphaFoldDB" id="A0A8H3J5I3"/>
<gene>
    <name evidence="5" type="ORF">IMSHALPRED_002438</name>
</gene>
<keyword evidence="3" id="KW-0157">Chromophore</keyword>
<keyword evidence="6" id="KW-1185">Reference proteome</keyword>
<protein>
    <recommendedName>
        <fullName evidence="7">PAC domain-containing protein</fullName>
    </recommendedName>
</protein>
<dbReference type="PANTHER" id="PTHR47429">
    <property type="entry name" value="PROTEIN TWIN LOV 1"/>
    <property type="match status" value="1"/>
</dbReference>
<organism evidence="5 6">
    <name type="scientific">Imshaugia aleurites</name>
    <dbReference type="NCBI Taxonomy" id="172621"/>
    <lineage>
        <taxon>Eukaryota</taxon>
        <taxon>Fungi</taxon>
        <taxon>Dikarya</taxon>
        <taxon>Ascomycota</taxon>
        <taxon>Pezizomycotina</taxon>
        <taxon>Lecanoromycetes</taxon>
        <taxon>OSLEUM clade</taxon>
        <taxon>Lecanoromycetidae</taxon>
        <taxon>Lecanorales</taxon>
        <taxon>Lecanorineae</taxon>
        <taxon>Parmeliaceae</taxon>
        <taxon>Imshaugia</taxon>
    </lineage>
</organism>
<dbReference type="OrthoDB" id="447251at2759"/>
<reference evidence="5" key="1">
    <citation type="submission" date="2021-03" db="EMBL/GenBank/DDBJ databases">
        <authorList>
            <person name="Tagirdzhanova G."/>
        </authorList>
    </citation>
    <scope>NUCLEOTIDE SEQUENCE</scope>
</reference>
<feature type="region of interest" description="Disordered" evidence="4">
    <location>
        <begin position="274"/>
        <end position="310"/>
    </location>
</feature>
<comment type="caution">
    <text evidence="5">The sequence shown here is derived from an EMBL/GenBank/DDBJ whole genome shotgun (WGS) entry which is preliminary data.</text>
</comment>
<accession>A0A8H3J5I3</accession>
<dbReference type="Gene3D" id="3.30.450.20">
    <property type="entry name" value="PAS domain"/>
    <property type="match status" value="1"/>
</dbReference>
<evidence type="ECO:0000256" key="3">
    <source>
        <dbReference type="ARBA" id="ARBA00022991"/>
    </source>
</evidence>
<evidence type="ECO:0008006" key="7">
    <source>
        <dbReference type="Google" id="ProtNLM"/>
    </source>
</evidence>